<evidence type="ECO:0000256" key="1">
    <source>
        <dbReference type="ARBA" id="ARBA00023239"/>
    </source>
</evidence>
<dbReference type="GO" id="GO:0004312">
    <property type="term" value="F:fatty acid synthase activity"/>
    <property type="evidence" value="ECO:0007669"/>
    <property type="project" value="InterPro"/>
</dbReference>
<protein>
    <submittedName>
        <fullName evidence="3">3-hydroxybutyryl-CoA dehydratase</fullName>
    </submittedName>
</protein>
<dbReference type="OrthoDB" id="9800237at2"/>
<dbReference type="Proteomes" id="UP000199236">
    <property type="component" value="Unassembled WGS sequence"/>
</dbReference>
<proteinExistence type="predicted"/>
<accession>A0A1I5EFG0</accession>
<evidence type="ECO:0000259" key="2">
    <source>
        <dbReference type="Pfam" id="PF01575"/>
    </source>
</evidence>
<evidence type="ECO:0000313" key="4">
    <source>
        <dbReference type="Proteomes" id="UP000199236"/>
    </source>
</evidence>
<dbReference type="InterPro" id="IPR050965">
    <property type="entry name" value="UPF0336/Enoyl-CoA_hydratase"/>
</dbReference>
<keyword evidence="1" id="KW-0456">Lyase</keyword>
<dbReference type="CDD" id="cd03449">
    <property type="entry name" value="R_hydratase"/>
    <property type="match status" value="1"/>
</dbReference>
<name>A0A1I5EFG0_9HYPH</name>
<dbReference type="EMBL" id="FOVR01000003">
    <property type="protein sequence ID" value="SFO10278.1"/>
    <property type="molecule type" value="Genomic_DNA"/>
</dbReference>
<sequence>MTAPLEGVAPRTIYYEDMQIGQQESLIHTVTESDISAFADLTGDHNPIHIDKAHGAASRFGSNIAHGIYTASLLSAILGMRLPGPGSIYVSQTLQFKAPVRPGDTVTVTATVKDLQDKGRRVTLDCAAEVDGLAVMSGEAVVMAPKKPTA</sequence>
<dbReference type="Pfam" id="PF01575">
    <property type="entry name" value="MaoC_dehydratas"/>
    <property type="match status" value="1"/>
</dbReference>
<dbReference type="GO" id="GO:0006633">
    <property type="term" value="P:fatty acid biosynthetic process"/>
    <property type="evidence" value="ECO:0007669"/>
    <property type="project" value="InterPro"/>
</dbReference>
<dbReference type="InterPro" id="IPR003965">
    <property type="entry name" value="Fatty_acid_synthase"/>
</dbReference>
<dbReference type="GO" id="GO:0005835">
    <property type="term" value="C:fatty acid synthase complex"/>
    <property type="evidence" value="ECO:0007669"/>
    <property type="project" value="InterPro"/>
</dbReference>
<dbReference type="InterPro" id="IPR002539">
    <property type="entry name" value="MaoC-like_dom"/>
</dbReference>
<gene>
    <name evidence="3" type="ORF">SAMN04488056_103165</name>
</gene>
<dbReference type="PANTHER" id="PTHR43437">
    <property type="entry name" value="HYDROXYACYL-THIOESTER DEHYDRATASE TYPE 2, MITOCHONDRIAL-RELATED"/>
    <property type="match status" value="1"/>
</dbReference>
<dbReference type="PANTHER" id="PTHR43437:SF3">
    <property type="entry name" value="HYDROXYACYL-THIOESTER DEHYDRATASE TYPE 2, MITOCHONDRIAL"/>
    <property type="match status" value="1"/>
</dbReference>
<dbReference type="FunFam" id="3.10.129.10:FF:000042">
    <property type="entry name" value="MaoC domain protein dehydratase"/>
    <property type="match status" value="1"/>
</dbReference>
<dbReference type="InterPro" id="IPR029069">
    <property type="entry name" value="HotDog_dom_sf"/>
</dbReference>
<keyword evidence="4" id="KW-1185">Reference proteome</keyword>
<dbReference type="AlphaFoldDB" id="A0A1I5EFG0"/>
<dbReference type="PRINTS" id="PR01483">
    <property type="entry name" value="FASYNTHASE"/>
</dbReference>
<dbReference type="Gene3D" id="3.10.129.10">
    <property type="entry name" value="Hotdog Thioesterase"/>
    <property type="match status" value="1"/>
</dbReference>
<reference evidence="3 4" key="1">
    <citation type="submission" date="2016-10" db="EMBL/GenBank/DDBJ databases">
        <authorList>
            <person name="de Groot N.N."/>
        </authorList>
    </citation>
    <scope>NUCLEOTIDE SEQUENCE [LARGE SCALE GENOMIC DNA]</scope>
    <source>
        <strain evidence="3 4">CGMCC 1.9157</strain>
    </source>
</reference>
<dbReference type="RefSeq" id="WP_090070735.1">
    <property type="nucleotide sequence ID" value="NZ_FOVR01000003.1"/>
</dbReference>
<feature type="domain" description="MaoC-like" evidence="2">
    <location>
        <begin position="28"/>
        <end position="121"/>
    </location>
</feature>
<organism evidence="3 4">
    <name type="scientific">Cohaesibacter marisflavi</name>
    <dbReference type="NCBI Taxonomy" id="655353"/>
    <lineage>
        <taxon>Bacteria</taxon>
        <taxon>Pseudomonadati</taxon>
        <taxon>Pseudomonadota</taxon>
        <taxon>Alphaproteobacteria</taxon>
        <taxon>Hyphomicrobiales</taxon>
        <taxon>Cohaesibacteraceae</taxon>
    </lineage>
</organism>
<dbReference type="SUPFAM" id="SSF54637">
    <property type="entry name" value="Thioesterase/thiol ester dehydrase-isomerase"/>
    <property type="match status" value="1"/>
</dbReference>
<dbReference type="STRING" id="655353.SAMN04488056_103165"/>
<dbReference type="GO" id="GO:0019171">
    <property type="term" value="F:(3R)-hydroxyacyl-[acyl-carrier-protein] dehydratase activity"/>
    <property type="evidence" value="ECO:0007669"/>
    <property type="project" value="TreeGrafter"/>
</dbReference>
<evidence type="ECO:0000313" key="3">
    <source>
        <dbReference type="EMBL" id="SFO10278.1"/>
    </source>
</evidence>